<protein>
    <submittedName>
        <fullName evidence="1">Uncharacterized protein</fullName>
    </submittedName>
</protein>
<gene>
    <name evidence="1" type="ORF">S03H2_24332</name>
</gene>
<evidence type="ECO:0000313" key="1">
    <source>
        <dbReference type="EMBL" id="GAH37452.1"/>
    </source>
</evidence>
<organism evidence="1">
    <name type="scientific">marine sediment metagenome</name>
    <dbReference type="NCBI Taxonomy" id="412755"/>
    <lineage>
        <taxon>unclassified sequences</taxon>
        <taxon>metagenomes</taxon>
        <taxon>ecological metagenomes</taxon>
    </lineage>
</organism>
<accession>X1EY27</accession>
<comment type="caution">
    <text evidence="1">The sequence shown here is derived from an EMBL/GenBank/DDBJ whole genome shotgun (WGS) entry which is preliminary data.</text>
</comment>
<name>X1EY27_9ZZZZ</name>
<dbReference type="AlphaFoldDB" id="X1EY27"/>
<reference evidence="1" key="1">
    <citation type="journal article" date="2014" name="Front. Microbiol.">
        <title>High frequency of phylogenetically diverse reductive dehalogenase-homologous genes in deep subseafloor sedimentary metagenomes.</title>
        <authorList>
            <person name="Kawai M."/>
            <person name="Futagami T."/>
            <person name="Toyoda A."/>
            <person name="Takaki Y."/>
            <person name="Nishi S."/>
            <person name="Hori S."/>
            <person name="Arai W."/>
            <person name="Tsubouchi T."/>
            <person name="Morono Y."/>
            <person name="Uchiyama I."/>
            <person name="Ito T."/>
            <person name="Fujiyama A."/>
            <person name="Inagaki F."/>
            <person name="Takami H."/>
        </authorList>
    </citation>
    <scope>NUCLEOTIDE SEQUENCE</scope>
    <source>
        <strain evidence="1">Expedition CK06-06</strain>
    </source>
</reference>
<dbReference type="EMBL" id="BARU01013492">
    <property type="protein sequence ID" value="GAH37452.1"/>
    <property type="molecule type" value="Genomic_DNA"/>
</dbReference>
<proteinExistence type="predicted"/>
<sequence length="100" mass="11167">ISSHAVEGIFGNISFAKVKIGNNYTGAAFDCCAPGVDTGDNSWWLPMSGAPKYNILKGNNFYFGLPLRKIFKRKVMDYLQISEEDMKRIEELSKKLNLSG</sequence>
<feature type="non-terminal residue" evidence="1">
    <location>
        <position position="1"/>
    </location>
</feature>